<organism evidence="2 3">
    <name type="scientific">Acidipropionibacterium jensenii</name>
    <dbReference type="NCBI Taxonomy" id="1749"/>
    <lineage>
        <taxon>Bacteria</taxon>
        <taxon>Bacillati</taxon>
        <taxon>Actinomycetota</taxon>
        <taxon>Actinomycetes</taxon>
        <taxon>Propionibacteriales</taxon>
        <taxon>Propionibacteriaceae</taxon>
        <taxon>Acidipropionibacterium</taxon>
    </lineage>
</organism>
<dbReference type="KEGG" id="aji:C0Z10_03320"/>
<reference evidence="3" key="1">
    <citation type="submission" date="2017-12" db="EMBL/GenBank/DDBJ databases">
        <title>Whole genome sequencing of Acidipropionibacterium jensenii strains JS279 and JS280.</title>
        <authorList>
            <person name="Deptula P."/>
            <person name="Laine P."/>
            <person name="Smolander O.-P."/>
            <person name="Paulin L."/>
            <person name="Auvinen P."/>
            <person name="Varmanen P."/>
        </authorList>
    </citation>
    <scope>NUCLEOTIDE SEQUENCE [LARGE SCALE GENOMIC DNA]</scope>
    <source>
        <strain evidence="3">JS280</strain>
    </source>
</reference>
<protein>
    <submittedName>
        <fullName evidence="2">Methyltransferase domain-containing protein</fullName>
    </submittedName>
</protein>
<dbReference type="GO" id="GO:0008168">
    <property type="term" value="F:methyltransferase activity"/>
    <property type="evidence" value="ECO:0007669"/>
    <property type="project" value="UniProtKB-KW"/>
</dbReference>
<dbReference type="RefSeq" id="WP_097798450.1">
    <property type="nucleotide sequence ID" value="NZ_CP025570.1"/>
</dbReference>
<evidence type="ECO:0000313" key="3">
    <source>
        <dbReference type="Proteomes" id="UP000285875"/>
    </source>
</evidence>
<keyword evidence="2" id="KW-0808">Transferase</keyword>
<sequence>MRTASQTPSHEHSDRYTHGYERPVLAAHATRTAQTSAGYLLPHLRPGMSLLDVGCGPASITLDLAQRLRPGRVLGVDTSAQALAAARAEAARRGDSTTSFEQADAYSLPCADGSFDVVHAHQVLQHLADPVAALREMARVAGSLVAVRDVEYRTMSFFPDLPGLQMWLDTYRQIARANDAEPDAGRYLKAWAHAAGLADTTVTVSAWCYADPDSVHWWSHSQAERVHGQAFTSEAIEAGRSAAEVEEMVQAWINWGDSPDAYFTMTHTELLARV</sequence>
<dbReference type="InterPro" id="IPR025714">
    <property type="entry name" value="Methyltranfer_dom"/>
</dbReference>
<evidence type="ECO:0000259" key="1">
    <source>
        <dbReference type="Pfam" id="PF13847"/>
    </source>
</evidence>
<dbReference type="InterPro" id="IPR029063">
    <property type="entry name" value="SAM-dependent_MTases_sf"/>
</dbReference>
<dbReference type="EMBL" id="CP025570">
    <property type="protein sequence ID" value="AZZ38940.1"/>
    <property type="molecule type" value="Genomic_DNA"/>
</dbReference>
<keyword evidence="2" id="KW-0489">Methyltransferase</keyword>
<evidence type="ECO:0000313" key="2">
    <source>
        <dbReference type="EMBL" id="AZZ38940.1"/>
    </source>
</evidence>
<dbReference type="Pfam" id="PF13847">
    <property type="entry name" value="Methyltransf_31"/>
    <property type="match status" value="1"/>
</dbReference>
<dbReference type="AlphaFoldDB" id="A0A3T0RY64"/>
<gene>
    <name evidence="2" type="ORF">C0Z10_03320</name>
</gene>
<dbReference type="PANTHER" id="PTHR43591:SF24">
    <property type="entry name" value="2-METHOXY-6-POLYPRENYL-1,4-BENZOQUINOL METHYLASE, MITOCHONDRIAL"/>
    <property type="match status" value="1"/>
</dbReference>
<feature type="domain" description="Methyltransferase" evidence="1">
    <location>
        <begin position="46"/>
        <end position="142"/>
    </location>
</feature>
<dbReference type="CDD" id="cd02440">
    <property type="entry name" value="AdoMet_MTases"/>
    <property type="match status" value="1"/>
</dbReference>
<dbReference type="Proteomes" id="UP000285875">
    <property type="component" value="Chromosome"/>
</dbReference>
<dbReference type="SUPFAM" id="SSF53335">
    <property type="entry name" value="S-adenosyl-L-methionine-dependent methyltransferases"/>
    <property type="match status" value="1"/>
</dbReference>
<accession>A0A3T0RY64</accession>
<dbReference type="GO" id="GO:0032259">
    <property type="term" value="P:methylation"/>
    <property type="evidence" value="ECO:0007669"/>
    <property type="project" value="UniProtKB-KW"/>
</dbReference>
<dbReference type="Gene3D" id="3.40.50.150">
    <property type="entry name" value="Vaccinia Virus protein VP39"/>
    <property type="match status" value="1"/>
</dbReference>
<name>A0A3T0RY64_9ACTN</name>
<dbReference type="PANTHER" id="PTHR43591">
    <property type="entry name" value="METHYLTRANSFERASE"/>
    <property type="match status" value="1"/>
</dbReference>
<proteinExistence type="predicted"/>